<feature type="transmembrane region" description="Helical" evidence="5">
    <location>
        <begin position="81"/>
        <end position="98"/>
    </location>
</feature>
<keyword evidence="8" id="KW-1185">Reference proteome</keyword>
<feature type="transmembrane region" description="Helical" evidence="5">
    <location>
        <begin position="303"/>
        <end position="325"/>
    </location>
</feature>
<protein>
    <submittedName>
        <fullName evidence="7">Calcium/sodium antiporter</fullName>
    </submittedName>
</protein>
<keyword evidence="3 5" id="KW-1133">Transmembrane helix</keyword>
<evidence type="ECO:0000313" key="7">
    <source>
        <dbReference type="EMBL" id="MCQ1059170.1"/>
    </source>
</evidence>
<dbReference type="Pfam" id="PF01699">
    <property type="entry name" value="Na_Ca_ex"/>
    <property type="match status" value="2"/>
</dbReference>
<dbReference type="InterPro" id="IPR044880">
    <property type="entry name" value="NCX_ion-bd_dom_sf"/>
</dbReference>
<name>A0ABT1N382_9GAMM</name>
<keyword evidence="4 5" id="KW-0472">Membrane</keyword>
<dbReference type="NCBIfam" id="TIGR00367">
    <property type="entry name" value="calcium/sodium antiporter"/>
    <property type="match status" value="1"/>
</dbReference>
<evidence type="ECO:0000256" key="2">
    <source>
        <dbReference type="ARBA" id="ARBA00022692"/>
    </source>
</evidence>
<gene>
    <name evidence="7" type="ORF">NHN17_14035</name>
</gene>
<sequence length="329" mass="34876">MNAFLLALSALTLGFVFLSFSADRLIASSATFAKHCNISIAFIGMTVVAFGTSAPELLVSATAAINGAGELSVGNGLGSNIINIGLVISVCILFKPLFVHSRFIRREYPILAITMMLSCLLMLNGKLAIVEGAILLSGLLVYCLYLAYSVKHEHSEPEELDFLNISKARAALESIIMLVILLTSSKLMVWGAVELAVIAGISELTIGLTVIAFGTSLPELAAALAAVKRGMHDIAFATVIGSNIFNLLGVIAFPALIDDGLTLPPQILSRDLPVMALLTAVLGGMLMFAVAKQRFTSNTTASYQVSRVGGGLLLIIFITYMWYIASSIV</sequence>
<organism evidence="7 8">
    <name type="scientific">Photobacterium pectinilyticum</name>
    <dbReference type="NCBI Taxonomy" id="2906793"/>
    <lineage>
        <taxon>Bacteria</taxon>
        <taxon>Pseudomonadati</taxon>
        <taxon>Pseudomonadota</taxon>
        <taxon>Gammaproteobacteria</taxon>
        <taxon>Vibrionales</taxon>
        <taxon>Vibrionaceae</taxon>
        <taxon>Photobacterium</taxon>
    </lineage>
</organism>
<dbReference type="EMBL" id="JANEYT010000031">
    <property type="protein sequence ID" value="MCQ1059170.1"/>
    <property type="molecule type" value="Genomic_DNA"/>
</dbReference>
<evidence type="ECO:0000256" key="5">
    <source>
        <dbReference type="SAM" id="Phobius"/>
    </source>
</evidence>
<dbReference type="RefSeq" id="WP_255043204.1">
    <property type="nucleotide sequence ID" value="NZ_JANEYT010000031.1"/>
</dbReference>
<keyword evidence="2 5" id="KW-0812">Transmembrane</keyword>
<feature type="domain" description="Sodium/calcium exchanger membrane region" evidence="6">
    <location>
        <begin position="175"/>
        <end position="323"/>
    </location>
</feature>
<evidence type="ECO:0000313" key="8">
    <source>
        <dbReference type="Proteomes" id="UP001524460"/>
    </source>
</evidence>
<dbReference type="InterPro" id="IPR004481">
    <property type="entry name" value="K/Na/Ca-exchanger"/>
</dbReference>
<feature type="transmembrane region" description="Helical" evidence="5">
    <location>
        <begin position="272"/>
        <end position="291"/>
    </location>
</feature>
<proteinExistence type="predicted"/>
<dbReference type="Proteomes" id="UP001524460">
    <property type="component" value="Unassembled WGS sequence"/>
</dbReference>
<dbReference type="InterPro" id="IPR004837">
    <property type="entry name" value="NaCa_Exmemb"/>
</dbReference>
<evidence type="ECO:0000259" key="6">
    <source>
        <dbReference type="Pfam" id="PF01699"/>
    </source>
</evidence>
<dbReference type="PANTHER" id="PTHR10846:SF8">
    <property type="entry name" value="INNER MEMBRANE PROTEIN YRBG"/>
    <property type="match status" value="1"/>
</dbReference>
<comment type="caution">
    <text evidence="7">The sequence shown here is derived from an EMBL/GenBank/DDBJ whole genome shotgun (WGS) entry which is preliminary data.</text>
</comment>
<reference evidence="7 8" key="1">
    <citation type="submission" date="2022-07" db="EMBL/GenBank/DDBJ databases">
        <title>Photobacterium pectinilyticum sp. nov., a marine bacterium isolated from surface seawater of Qingdao offshore.</title>
        <authorList>
            <person name="Wang X."/>
        </authorList>
    </citation>
    <scope>NUCLEOTIDE SEQUENCE [LARGE SCALE GENOMIC DNA]</scope>
    <source>
        <strain evidence="7 8">ZSDE20</strain>
    </source>
</reference>
<feature type="domain" description="Sodium/calcium exchanger membrane region" evidence="6">
    <location>
        <begin position="8"/>
        <end position="146"/>
    </location>
</feature>
<comment type="subcellular location">
    <subcellularLocation>
        <location evidence="1">Membrane</location>
        <topology evidence="1">Multi-pass membrane protein</topology>
    </subcellularLocation>
</comment>
<dbReference type="PANTHER" id="PTHR10846">
    <property type="entry name" value="SODIUM/POTASSIUM/CALCIUM EXCHANGER"/>
    <property type="match status" value="1"/>
</dbReference>
<dbReference type="Gene3D" id="1.20.1420.30">
    <property type="entry name" value="NCX, central ion-binding region"/>
    <property type="match status" value="1"/>
</dbReference>
<evidence type="ECO:0000256" key="4">
    <source>
        <dbReference type="ARBA" id="ARBA00023136"/>
    </source>
</evidence>
<feature type="transmembrane region" description="Helical" evidence="5">
    <location>
        <begin position="234"/>
        <end position="257"/>
    </location>
</feature>
<evidence type="ECO:0000256" key="3">
    <source>
        <dbReference type="ARBA" id="ARBA00022989"/>
    </source>
</evidence>
<accession>A0ABT1N382</accession>
<evidence type="ECO:0000256" key="1">
    <source>
        <dbReference type="ARBA" id="ARBA00004141"/>
    </source>
</evidence>